<evidence type="ECO:0000313" key="1">
    <source>
        <dbReference type="EMBL" id="EJI85519.1"/>
    </source>
</evidence>
<name>J2IFK9_9ALTE</name>
<reference evidence="1 2" key="1">
    <citation type="journal article" date="2012" name="J. Bacteriol.">
        <title>Genome Sequence of Pectin-Degrading Alishewanella aestuarii Strain B11T, Isolated from Tidal Flat Sediment.</title>
        <authorList>
            <person name="Jung J."/>
            <person name="Choi S."/>
            <person name="Chun J."/>
            <person name="Park W."/>
        </authorList>
    </citation>
    <scope>NUCLEOTIDE SEQUENCE [LARGE SCALE GENOMIC DNA]</scope>
    <source>
        <strain evidence="1 2">B11</strain>
    </source>
</reference>
<dbReference type="Proteomes" id="UP000012043">
    <property type="component" value="Unassembled WGS sequence"/>
</dbReference>
<sequence>MDSGTASVPESVSINMYFSLIVDNPTDFDLTLALNKPKTYPFFVYVDNQL</sequence>
<comment type="caution">
    <text evidence="1">The sequence shown here is derived from an EMBL/GenBank/DDBJ whole genome shotgun (WGS) entry which is preliminary data.</text>
</comment>
<proteinExistence type="predicted"/>
<keyword evidence="2" id="KW-1185">Reference proteome</keyword>
<dbReference type="PATRIC" id="fig|1197174.4.peg.1584"/>
<dbReference type="AlphaFoldDB" id="J2IFK9"/>
<evidence type="ECO:0000313" key="2">
    <source>
        <dbReference type="Proteomes" id="UP000012043"/>
    </source>
</evidence>
<gene>
    <name evidence="1" type="ORF">AEST_16150</name>
</gene>
<dbReference type="EMBL" id="ALAB01000023">
    <property type="protein sequence ID" value="EJI85519.1"/>
    <property type="molecule type" value="Genomic_DNA"/>
</dbReference>
<organism evidence="1 2">
    <name type="scientific">Alishewanella aestuarii B11</name>
    <dbReference type="NCBI Taxonomy" id="1197174"/>
    <lineage>
        <taxon>Bacteria</taxon>
        <taxon>Pseudomonadati</taxon>
        <taxon>Pseudomonadota</taxon>
        <taxon>Gammaproteobacteria</taxon>
        <taxon>Alteromonadales</taxon>
        <taxon>Alteromonadaceae</taxon>
        <taxon>Alishewanella</taxon>
    </lineage>
</organism>
<protein>
    <submittedName>
        <fullName evidence="1">Uncharacterized protein</fullName>
    </submittedName>
</protein>
<accession>J2IFK9</accession>